<keyword evidence="6" id="KW-0472">Membrane</keyword>
<dbReference type="PANTHER" id="PTHR47955">
    <property type="entry name" value="CYTOCHROME P450 FAMILY 71 PROTEIN"/>
    <property type="match status" value="1"/>
</dbReference>
<reference evidence="8" key="1">
    <citation type="submission" date="2016-04" db="EMBL/GenBank/DDBJ databases">
        <title>Cephalotus genome sequencing.</title>
        <authorList>
            <person name="Fukushima K."/>
            <person name="Hasebe M."/>
            <person name="Fang X."/>
        </authorList>
    </citation>
    <scope>NUCLEOTIDE SEQUENCE [LARGE SCALE GENOMIC DNA]</scope>
    <source>
        <strain evidence="8">cv. St1</strain>
    </source>
</reference>
<dbReference type="InterPro" id="IPR001128">
    <property type="entry name" value="Cyt_P450"/>
</dbReference>
<feature type="transmembrane region" description="Helical" evidence="6">
    <location>
        <begin position="119"/>
        <end position="141"/>
    </location>
</feature>
<dbReference type="PRINTS" id="PR00385">
    <property type="entry name" value="P450"/>
</dbReference>
<keyword evidence="6" id="KW-1133">Transmembrane helix</keyword>
<dbReference type="FunCoup" id="A0A1Q3APG0">
    <property type="interactions" value="481"/>
</dbReference>
<dbReference type="InParanoid" id="A0A1Q3APG0"/>
<dbReference type="STRING" id="3775.A0A1Q3APG0"/>
<dbReference type="PANTHER" id="PTHR47955:SF15">
    <property type="entry name" value="CYTOCHROME P450 71A2-LIKE"/>
    <property type="match status" value="1"/>
</dbReference>
<keyword evidence="5" id="KW-0503">Monooxygenase</keyword>
<dbReference type="AlphaFoldDB" id="A0A1Q3APG0"/>
<dbReference type="InterPro" id="IPR017972">
    <property type="entry name" value="Cyt_P450_CS"/>
</dbReference>
<dbReference type="PRINTS" id="PR00463">
    <property type="entry name" value="EP450I"/>
</dbReference>
<keyword evidence="3 4" id="KW-0408">Iron</keyword>
<evidence type="ECO:0000313" key="8">
    <source>
        <dbReference type="Proteomes" id="UP000187406"/>
    </source>
</evidence>
<dbReference type="OrthoDB" id="1470350at2759"/>
<dbReference type="Pfam" id="PF00067">
    <property type="entry name" value="p450"/>
    <property type="match status" value="2"/>
</dbReference>
<accession>A0A1Q3APG0</accession>
<comment type="cofactor">
    <cofactor evidence="4">
        <name>heme</name>
        <dbReference type="ChEBI" id="CHEBI:30413"/>
    </cofactor>
</comment>
<dbReference type="Gene3D" id="1.10.630.10">
    <property type="entry name" value="Cytochrome P450"/>
    <property type="match status" value="2"/>
</dbReference>
<sequence>DMFAAGTDTTYTVLEWVMTELLRHPKIMKELQNEVRSIAGDKLNITEDDLDKLRYLKAVIKETLRLHPPIPLLVPRESIQDVKIKGYDIEANTQVFVNAYAIGRDPTSWEHAEENMHSLWTFLFDPLFITSLVIFLSFLLFKKFSTSLNNKKLLPSPSKLPIIGNLHQIGLHPHRSLKILAQNHGSLMLLRLGSVPVLVVSSADAACEIMKTHDLIFANRPKSSTAEKLLYNYKDVSLAPYGEYWRQMKSIFVIHLLSKKRVESFHKVREEETTMLIEKIRECSSTSLPVNLSELFETLTFDIVCRVTLGKKYSGGDGGRRFKKLLKEFTEFLGGFNIGDYFPWLAWVSRVNGMDAKVEKVAKEFDEFLDGLVEERHNGIQEEQKDFVDVLLWIQKENTLGFPIDRVSIKAILLDMFAAGTDTTYTVLEWVMTELLRHPKIMKELQNEVRTIAGDKLNITEDDLDKLRYLKAVIKETLRLHPPIPLLVPRESNQDVKIKGYDIEAKTQVFVNAYAIGRDPTSWEHAEEFLPERFLDNSIDVRGHDFQLIPFGAGRRGCPATEFAMAINELALANLMHKFDWALPGGARGEDLNMAESTGSTIHRKFPLTAVATLY</sequence>
<dbReference type="EMBL" id="BDDD01000034">
    <property type="protein sequence ID" value="GAV57515.1"/>
    <property type="molecule type" value="Genomic_DNA"/>
</dbReference>
<protein>
    <submittedName>
        <fullName evidence="7">p450 domain-containing protein</fullName>
    </submittedName>
</protein>
<name>A0A1Q3APG0_CEPFO</name>
<dbReference type="PROSITE" id="PS00086">
    <property type="entry name" value="CYTOCHROME_P450"/>
    <property type="match status" value="1"/>
</dbReference>
<dbReference type="CDD" id="cd11072">
    <property type="entry name" value="CYP71-like"/>
    <property type="match status" value="1"/>
</dbReference>
<gene>
    <name evidence="7" type="ORF">CFOL_v3_01052</name>
</gene>
<feature type="non-terminal residue" evidence="7">
    <location>
        <position position="615"/>
    </location>
</feature>
<dbReference type="SUPFAM" id="SSF48264">
    <property type="entry name" value="Cytochrome P450"/>
    <property type="match status" value="2"/>
</dbReference>
<keyword evidence="8" id="KW-1185">Reference proteome</keyword>
<keyword evidence="4 5" id="KW-0349">Heme</keyword>
<keyword evidence="5" id="KW-0560">Oxidoreductase</keyword>
<evidence type="ECO:0000256" key="3">
    <source>
        <dbReference type="ARBA" id="ARBA00023004"/>
    </source>
</evidence>
<comment type="caution">
    <text evidence="7">The sequence shown here is derived from an EMBL/GenBank/DDBJ whole genome shotgun (WGS) entry which is preliminary data.</text>
</comment>
<dbReference type="InterPro" id="IPR036396">
    <property type="entry name" value="Cyt_P450_sf"/>
</dbReference>
<evidence type="ECO:0000256" key="2">
    <source>
        <dbReference type="ARBA" id="ARBA00022723"/>
    </source>
</evidence>
<dbReference type="GO" id="GO:0016705">
    <property type="term" value="F:oxidoreductase activity, acting on paired donors, with incorporation or reduction of molecular oxygen"/>
    <property type="evidence" value="ECO:0007669"/>
    <property type="project" value="InterPro"/>
</dbReference>
<comment type="similarity">
    <text evidence="1 5">Belongs to the cytochrome P450 family.</text>
</comment>
<dbReference type="FunFam" id="1.10.630.10:FF:000011">
    <property type="entry name" value="Cytochrome P450 83B1"/>
    <property type="match status" value="1"/>
</dbReference>
<evidence type="ECO:0000256" key="6">
    <source>
        <dbReference type="SAM" id="Phobius"/>
    </source>
</evidence>
<evidence type="ECO:0000256" key="1">
    <source>
        <dbReference type="ARBA" id="ARBA00010617"/>
    </source>
</evidence>
<evidence type="ECO:0000313" key="7">
    <source>
        <dbReference type="EMBL" id="GAV57515.1"/>
    </source>
</evidence>
<keyword evidence="2 4" id="KW-0479">Metal-binding</keyword>
<dbReference type="Proteomes" id="UP000187406">
    <property type="component" value="Unassembled WGS sequence"/>
</dbReference>
<feature type="non-terminal residue" evidence="7">
    <location>
        <position position="1"/>
    </location>
</feature>
<evidence type="ECO:0000256" key="4">
    <source>
        <dbReference type="PIRSR" id="PIRSR602401-1"/>
    </source>
</evidence>
<keyword evidence="6" id="KW-0812">Transmembrane</keyword>
<dbReference type="GO" id="GO:0020037">
    <property type="term" value="F:heme binding"/>
    <property type="evidence" value="ECO:0007669"/>
    <property type="project" value="InterPro"/>
</dbReference>
<evidence type="ECO:0000256" key="5">
    <source>
        <dbReference type="RuleBase" id="RU000461"/>
    </source>
</evidence>
<dbReference type="GO" id="GO:0004497">
    <property type="term" value="F:monooxygenase activity"/>
    <property type="evidence" value="ECO:0007669"/>
    <property type="project" value="UniProtKB-KW"/>
</dbReference>
<dbReference type="InterPro" id="IPR002401">
    <property type="entry name" value="Cyt_P450_E_grp-I"/>
</dbReference>
<dbReference type="GO" id="GO:0005506">
    <property type="term" value="F:iron ion binding"/>
    <property type="evidence" value="ECO:0007669"/>
    <property type="project" value="InterPro"/>
</dbReference>
<organism evidence="7 8">
    <name type="scientific">Cephalotus follicularis</name>
    <name type="common">Albany pitcher plant</name>
    <dbReference type="NCBI Taxonomy" id="3775"/>
    <lineage>
        <taxon>Eukaryota</taxon>
        <taxon>Viridiplantae</taxon>
        <taxon>Streptophyta</taxon>
        <taxon>Embryophyta</taxon>
        <taxon>Tracheophyta</taxon>
        <taxon>Spermatophyta</taxon>
        <taxon>Magnoliopsida</taxon>
        <taxon>eudicotyledons</taxon>
        <taxon>Gunneridae</taxon>
        <taxon>Pentapetalae</taxon>
        <taxon>rosids</taxon>
        <taxon>fabids</taxon>
        <taxon>Oxalidales</taxon>
        <taxon>Cephalotaceae</taxon>
        <taxon>Cephalotus</taxon>
    </lineage>
</organism>
<feature type="binding site" description="axial binding residue" evidence="4">
    <location>
        <position position="558"/>
    </location>
    <ligand>
        <name>heme</name>
        <dbReference type="ChEBI" id="CHEBI:30413"/>
    </ligand>
    <ligandPart>
        <name>Fe</name>
        <dbReference type="ChEBI" id="CHEBI:18248"/>
    </ligandPart>
</feature>
<proteinExistence type="inferred from homology"/>